<comment type="subunit">
    <text evidence="5 15">Homodimer.</text>
</comment>
<evidence type="ECO:0000256" key="1">
    <source>
        <dbReference type="ARBA" id="ARBA00005021"/>
    </source>
</evidence>
<dbReference type="SMART" id="SM00859">
    <property type="entry name" value="Semialdhyde_dh"/>
    <property type="match status" value="1"/>
</dbReference>
<dbReference type="RefSeq" id="WP_311424863.1">
    <property type="nucleotide sequence ID" value="NZ_JAVREH010000049.1"/>
</dbReference>
<dbReference type="NCBIfam" id="TIGR01296">
    <property type="entry name" value="asd_B"/>
    <property type="match status" value="1"/>
</dbReference>
<dbReference type="HAMAP" id="MF_02121">
    <property type="entry name" value="ASADH"/>
    <property type="match status" value="1"/>
</dbReference>
<dbReference type="PROSITE" id="PS01103">
    <property type="entry name" value="ASD"/>
    <property type="match status" value="1"/>
</dbReference>
<dbReference type="InterPro" id="IPR012080">
    <property type="entry name" value="Asp_semialdehyde_DH"/>
</dbReference>
<organism evidence="17 18">
    <name type="scientific">Jatrophihabitans lederbergiae</name>
    <dbReference type="NCBI Taxonomy" id="3075547"/>
    <lineage>
        <taxon>Bacteria</taxon>
        <taxon>Bacillati</taxon>
        <taxon>Actinomycetota</taxon>
        <taxon>Actinomycetes</taxon>
        <taxon>Jatrophihabitantales</taxon>
        <taxon>Jatrophihabitantaceae</taxon>
        <taxon>Jatrophihabitans</taxon>
    </lineage>
</organism>
<feature type="binding site" evidence="15">
    <location>
        <position position="161"/>
    </location>
    <ligand>
        <name>substrate</name>
    </ligand>
</feature>
<reference evidence="18" key="1">
    <citation type="submission" date="2023-07" db="EMBL/GenBank/DDBJ databases">
        <title>30 novel species of actinomycetes from the DSMZ collection.</title>
        <authorList>
            <person name="Nouioui I."/>
        </authorList>
    </citation>
    <scope>NUCLEOTIDE SEQUENCE [LARGE SCALE GENOMIC DNA]</scope>
    <source>
        <strain evidence="18">DSM 44399</strain>
    </source>
</reference>
<evidence type="ECO:0000256" key="12">
    <source>
        <dbReference type="ARBA" id="ARBA00023154"/>
    </source>
</evidence>
<dbReference type="EMBL" id="JAVREH010000049">
    <property type="protein sequence ID" value="MDT0263718.1"/>
    <property type="molecule type" value="Genomic_DNA"/>
</dbReference>
<sequence length="352" mass="36758">MTETRSGLRVGVVGATGQVGDVVRRILVERNFPVAEIRFFASSRSAGSTLPWQGKEILVEDASTADPAGLDIAIFSAGASTSKALAPKFAAAGVTVIDNSSAWRMDPEVPLVVSEVNPEAIHQAVKGIIANPNCTTMAAMPVLRPLHAEAGLVRLIASTYQAVSGSGVAGVEELDSQVQKAGSSAAALTHDGSAVDLGEPVKYVAPIAFNVLPLAGSIVDDGSFETDEEKKLRNESRKILGIPELRVSGTCVRVPVFTGHSLSINAEFARPLSVQRALELLSDAPGVEVIDVPTPLRAAGQDPSYVGRIRQDDGVEGGRGLALFVSNDNLRKGAALNTVQIAELIAADRRPG</sequence>
<comment type="catalytic activity">
    <reaction evidence="14 15">
        <text>L-aspartate 4-semialdehyde + phosphate + NADP(+) = 4-phospho-L-aspartate + NADPH + H(+)</text>
        <dbReference type="Rhea" id="RHEA:24284"/>
        <dbReference type="ChEBI" id="CHEBI:15378"/>
        <dbReference type="ChEBI" id="CHEBI:43474"/>
        <dbReference type="ChEBI" id="CHEBI:57535"/>
        <dbReference type="ChEBI" id="CHEBI:57783"/>
        <dbReference type="ChEBI" id="CHEBI:58349"/>
        <dbReference type="ChEBI" id="CHEBI:537519"/>
        <dbReference type="EC" id="1.2.1.11"/>
    </reaction>
</comment>
<dbReference type="Pfam" id="PF01118">
    <property type="entry name" value="Semialdhyde_dh"/>
    <property type="match status" value="1"/>
</dbReference>
<dbReference type="InterPro" id="IPR005986">
    <property type="entry name" value="Asp_semialdehyde_DH_beta"/>
</dbReference>
<comment type="pathway">
    <text evidence="3 15">Amino-acid biosynthesis; L-threonine biosynthesis; L-threonine from L-aspartate: step 2/5.</text>
</comment>
<comment type="pathway">
    <text evidence="2 15">Amino-acid biosynthesis; L-lysine biosynthesis via DAP pathway; (S)-tetrahydrodipicolinate from L-aspartate: step 2/4.</text>
</comment>
<dbReference type="PANTHER" id="PTHR46278">
    <property type="entry name" value="DEHYDROGENASE, PUTATIVE-RELATED"/>
    <property type="match status" value="1"/>
</dbReference>
<evidence type="ECO:0000256" key="3">
    <source>
        <dbReference type="ARBA" id="ARBA00005097"/>
    </source>
</evidence>
<dbReference type="InterPro" id="IPR000319">
    <property type="entry name" value="Asp-semialdehyde_DH_CS"/>
</dbReference>
<keyword evidence="10 15" id="KW-0220">Diaminopimelate biosynthesis</keyword>
<protein>
    <recommendedName>
        <fullName evidence="6 15">Aspartate-semialdehyde dehydrogenase</fullName>
        <shortName evidence="15">ASA dehydrogenase</shortName>
        <shortName evidence="15">ASADH</shortName>
        <ecNumber evidence="6 15">1.2.1.11</ecNumber>
    </recommendedName>
    <alternativeName>
        <fullName evidence="15">Aspartate-beta-semialdehyde dehydrogenase</fullName>
    </alternativeName>
</protein>
<dbReference type="EC" id="1.2.1.11" evidence="6 15"/>
<dbReference type="InterPro" id="IPR012280">
    <property type="entry name" value="Semialdhyde_DH_dimer_dom"/>
</dbReference>
<dbReference type="PIRSF" id="PIRSF000148">
    <property type="entry name" value="ASA_dh"/>
    <property type="match status" value="1"/>
</dbReference>
<comment type="pathway">
    <text evidence="1 15">Amino-acid biosynthesis; L-methionine biosynthesis via de novo pathway; L-homoserine from L-aspartate: step 2/3.</text>
</comment>
<feature type="binding site" evidence="15">
    <location>
        <begin position="164"/>
        <end position="165"/>
    </location>
    <ligand>
        <name>NADP(+)</name>
        <dbReference type="ChEBI" id="CHEBI:58349"/>
    </ligand>
</feature>
<dbReference type="CDD" id="cd18131">
    <property type="entry name" value="ASADH_C_bac_euk_like"/>
    <property type="match status" value="1"/>
</dbReference>
<comment type="caution">
    <text evidence="17">The sequence shown here is derived from an EMBL/GenBank/DDBJ whole genome shotgun (WGS) entry which is preliminary data.</text>
</comment>
<dbReference type="NCBIfam" id="NF011456">
    <property type="entry name" value="PRK14874.1"/>
    <property type="match status" value="1"/>
</dbReference>
<keyword evidence="13 15" id="KW-0486">Methionine biosynthesis</keyword>
<keyword evidence="12 15" id="KW-0457">Lysine biosynthesis</keyword>
<evidence type="ECO:0000256" key="10">
    <source>
        <dbReference type="ARBA" id="ARBA00022915"/>
    </source>
</evidence>
<dbReference type="InterPro" id="IPR000534">
    <property type="entry name" value="Semialdehyde_DH_NAD-bd"/>
</dbReference>
<keyword evidence="18" id="KW-1185">Reference proteome</keyword>
<dbReference type="Pfam" id="PF02774">
    <property type="entry name" value="Semialdhyde_dhC"/>
    <property type="match status" value="1"/>
</dbReference>
<evidence type="ECO:0000256" key="11">
    <source>
        <dbReference type="ARBA" id="ARBA00023002"/>
    </source>
</evidence>
<keyword evidence="7 15" id="KW-0028">Amino-acid biosynthesis</keyword>
<comment type="caution">
    <text evidence="15">Lacks conserved residue(s) required for the propagation of feature annotation.</text>
</comment>
<dbReference type="SUPFAM" id="SSF55347">
    <property type="entry name" value="Glyceraldehyde-3-phosphate dehydrogenase-like, C-terminal domain"/>
    <property type="match status" value="1"/>
</dbReference>
<dbReference type="SUPFAM" id="SSF51735">
    <property type="entry name" value="NAD(P)-binding Rossmann-fold domains"/>
    <property type="match status" value="1"/>
</dbReference>
<comment type="function">
    <text evidence="15">Catalyzes the NADPH-dependent formation of L-aspartate-semialdehyde (L-ASA) by the reductive dephosphorylation of L-aspartyl-4-phosphate.</text>
</comment>
<evidence type="ECO:0000256" key="13">
    <source>
        <dbReference type="ARBA" id="ARBA00023167"/>
    </source>
</evidence>
<evidence type="ECO:0000256" key="7">
    <source>
        <dbReference type="ARBA" id="ARBA00022605"/>
    </source>
</evidence>
<feature type="binding site" evidence="15">
    <location>
        <position position="329"/>
    </location>
    <ligand>
        <name>NADP(+)</name>
        <dbReference type="ChEBI" id="CHEBI:58349"/>
    </ligand>
</feature>
<dbReference type="Gene3D" id="3.30.360.10">
    <property type="entry name" value="Dihydrodipicolinate Reductase, domain 2"/>
    <property type="match status" value="1"/>
</dbReference>
<evidence type="ECO:0000313" key="18">
    <source>
        <dbReference type="Proteomes" id="UP001183176"/>
    </source>
</evidence>
<gene>
    <name evidence="15" type="primary">asd</name>
    <name evidence="17" type="ORF">RM423_20295</name>
</gene>
<evidence type="ECO:0000259" key="16">
    <source>
        <dbReference type="SMART" id="SM00859"/>
    </source>
</evidence>
<feature type="binding site" evidence="15">
    <location>
        <position position="230"/>
    </location>
    <ligand>
        <name>phosphate</name>
        <dbReference type="ChEBI" id="CHEBI:43474"/>
    </ligand>
</feature>
<name>A0ABU2JFE8_9ACTN</name>
<dbReference type="CDD" id="cd02316">
    <property type="entry name" value="VcASADH2_like_N"/>
    <property type="match status" value="1"/>
</dbReference>
<accession>A0ABU2JFE8</accession>
<dbReference type="Gene3D" id="3.40.50.720">
    <property type="entry name" value="NAD(P)-binding Rossmann-like Domain"/>
    <property type="match status" value="1"/>
</dbReference>
<dbReference type="Proteomes" id="UP001183176">
    <property type="component" value="Unassembled WGS sequence"/>
</dbReference>
<evidence type="ECO:0000256" key="5">
    <source>
        <dbReference type="ARBA" id="ARBA00011738"/>
    </source>
</evidence>
<feature type="binding site" evidence="15">
    <location>
        <begin position="16"/>
        <end position="19"/>
    </location>
    <ligand>
        <name>NADP(+)</name>
        <dbReference type="ChEBI" id="CHEBI:58349"/>
    </ligand>
</feature>
<feature type="binding site" evidence="15">
    <location>
        <position position="104"/>
    </location>
    <ligand>
        <name>phosphate</name>
        <dbReference type="ChEBI" id="CHEBI:43474"/>
    </ligand>
</feature>
<keyword evidence="11 15" id="KW-0560">Oxidoreductase</keyword>
<evidence type="ECO:0000256" key="15">
    <source>
        <dbReference type="HAMAP-Rule" id="MF_02121"/>
    </source>
</evidence>
<dbReference type="InterPro" id="IPR036291">
    <property type="entry name" value="NAD(P)-bd_dom_sf"/>
</dbReference>
<evidence type="ECO:0000256" key="6">
    <source>
        <dbReference type="ARBA" id="ARBA00013120"/>
    </source>
</evidence>
<evidence type="ECO:0000256" key="2">
    <source>
        <dbReference type="ARBA" id="ARBA00005076"/>
    </source>
</evidence>
<feature type="active site" description="Acyl-thioester intermediate" evidence="15">
    <location>
        <position position="134"/>
    </location>
</feature>
<evidence type="ECO:0000256" key="9">
    <source>
        <dbReference type="ARBA" id="ARBA00022857"/>
    </source>
</evidence>
<dbReference type="PANTHER" id="PTHR46278:SF2">
    <property type="entry name" value="ASPARTATE-SEMIALDEHYDE DEHYDROGENASE"/>
    <property type="match status" value="1"/>
</dbReference>
<evidence type="ECO:0000256" key="8">
    <source>
        <dbReference type="ARBA" id="ARBA00022697"/>
    </source>
</evidence>
<feature type="binding site" evidence="15">
    <location>
        <begin position="44"/>
        <end position="45"/>
    </location>
    <ligand>
        <name>NADP(+)</name>
        <dbReference type="ChEBI" id="CHEBI:58349"/>
    </ligand>
</feature>
<comment type="similarity">
    <text evidence="4 15">Belongs to the aspartate-semialdehyde dehydrogenase family.</text>
</comment>
<evidence type="ECO:0000256" key="14">
    <source>
        <dbReference type="ARBA" id="ARBA00047891"/>
    </source>
</evidence>
<feature type="binding site" evidence="15">
    <location>
        <position position="253"/>
    </location>
    <ligand>
        <name>substrate</name>
    </ligand>
</feature>
<keyword evidence="8 15" id="KW-0791">Threonine biosynthesis</keyword>
<evidence type="ECO:0000313" key="17">
    <source>
        <dbReference type="EMBL" id="MDT0263718.1"/>
    </source>
</evidence>
<proteinExistence type="inferred from homology"/>
<keyword evidence="9 15" id="KW-0521">NADP</keyword>
<feature type="domain" description="Semialdehyde dehydrogenase NAD-binding" evidence="16">
    <location>
        <begin position="9"/>
        <end position="124"/>
    </location>
</feature>
<evidence type="ECO:0000256" key="4">
    <source>
        <dbReference type="ARBA" id="ARBA00010584"/>
    </source>
</evidence>
<feature type="active site" description="Proton acceptor" evidence="15">
    <location>
        <position position="260"/>
    </location>
</feature>
<dbReference type="GO" id="GO:0004073">
    <property type="term" value="F:aspartate-semialdehyde dehydrogenase activity"/>
    <property type="evidence" value="ECO:0007669"/>
    <property type="project" value="UniProtKB-EC"/>
</dbReference>